<gene>
    <name evidence="2" type="ORF">IRI77_35105</name>
</gene>
<evidence type="ECO:0000256" key="1">
    <source>
        <dbReference type="SAM" id="SignalP"/>
    </source>
</evidence>
<name>A0A7S7SK41_PALFE</name>
<dbReference type="KEGG" id="pfer:IRI77_35105"/>
<accession>A0A7S7SK41</accession>
<proteinExistence type="predicted"/>
<feature type="chain" id="PRO_5032751893" evidence="1">
    <location>
        <begin position="21"/>
        <end position="165"/>
    </location>
</feature>
<keyword evidence="3" id="KW-1185">Reference proteome</keyword>
<dbReference type="NCBIfam" id="TIGR02595">
    <property type="entry name" value="PEP_CTERM"/>
    <property type="match status" value="1"/>
</dbReference>
<dbReference type="EMBL" id="CP063849">
    <property type="protein sequence ID" value="QOY87909.1"/>
    <property type="molecule type" value="Genomic_DNA"/>
</dbReference>
<evidence type="ECO:0000313" key="3">
    <source>
        <dbReference type="Proteomes" id="UP000593892"/>
    </source>
</evidence>
<evidence type="ECO:0000313" key="2">
    <source>
        <dbReference type="EMBL" id="QOY87909.1"/>
    </source>
</evidence>
<feature type="signal peptide" evidence="1">
    <location>
        <begin position="1"/>
        <end position="20"/>
    </location>
</feature>
<sequence length="165" mass="16945">MRTIKLAFLLLAACWSTLSASSIQVNLANPSQTGAPGSVLQFFGTITNLSGVDPVYLNGISANSVSPDLTIDVIPFFFNRPASLAPGATSALFEIFEVTILPGALPGPHVGNTVSFQGGLAGGAFEALADANVDVSIGVSSIPEPSTALLLCSGCLLLGLLRRKR</sequence>
<dbReference type="RefSeq" id="WP_194449576.1">
    <property type="nucleotide sequence ID" value="NZ_CP063849.1"/>
</dbReference>
<dbReference type="InterPro" id="IPR013424">
    <property type="entry name" value="Ice-binding_C"/>
</dbReference>
<protein>
    <submittedName>
        <fullName evidence="2">PEP-CTERM sorting domain-containing protein</fullName>
    </submittedName>
</protein>
<dbReference type="AlphaFoldDB" id="A0A7S7SK41"/>
<keyword evidence="1" id="KW-0732">Signal</keyword>
<reference evidence="2 3" key="1">
    <citation type="submission" date="2020-10" db="EMBL/GenBank/DDBJ databases">
        <title>Complete genome sequence of Paludibaculum fermentans P105T, a facultatively anaerobic acidobacterium capable of dissimilatory Fe(III) reduction.</title>
        <authorList>
            <person name="Dedysh S.N."/>
            <person name="Beletsky A.V."/>
            <person name="Kulichevskaya I.S."/>
            <person name="Mardanov A.V."/>
            <person name="Ravin N.V."/>
        </authorList>
    </citation>
    <scope>NUCLEOTIDE SEQUENCE [LARGE SCALE GENOMIC DNA]</scope>
    <source>
        <strain evidence="2 3">P105</strain>
    </source>
</reference>
<organism evidence="2 3">
    <name type="scientific">Paludibaculum fermentans</name>
    <dbReference type="NCBI Taxonomy" id="1473598"/>
    <lineage>
        <taxon>Bacteria</taxon>
        <taxon>Pseudomonadati</taxon>
        <taxon>Acidobacteriota</taxon>
        <taxon>Terriglobia</taxon>
        <taxon>Bryobacterales</taxon>
        <taxon>Bryobacteraceae</taxon>
        <taxon>Paludibaculum</taxon>
    </lineage>
</organism>
<dbReference type="Proteomes" id="UP000593892">
    <property type="component" value="Chromosome"/>
</dbReference>